<dbReference type="InterPro" id="IPR037523">
    <property type="entry name" value="VOC_core"/>
</dbReference>
<dbReference type="CDD" id="cd06587">
    <property type="entry name" value="VOC"/>
    <property type="match status" value="1"/>
</dbReference>
<comment type="caution">
    <text evidence="3">The sequence shown here is derived from an EMBL/GenBank/DDBJ whole genome shotgun (WGS) entry which is preliminary data.</text>
</comment>
<dbReference type="PROSITE" id="PS51819">
    <property type="entry name" value="VOC"/>
    <property type="match status" value="1"/>
</dbReference>
<dbReference type="Pfam" id="PF18029">
    <property type="entry name" value="Glyoxalase_6"/>
    <property type="match status" value="1"/>
</dbReference>
<dbReference type="InterPro" id="IPR029068">
    <property type="entry name" value="Glyas_Bleomycin-R_OHBP_Dase"/>
</dbReference>
<gene>
    <name evidence="3" type="ORF">Aco04nite_64640</name>
</gene>
<sequence>MAVAHVAAINLEGPDPAGLAQFWAAMLGGEVAIETPDFCAVKAGALYVGAVRVSGYQPPTWPSAEGSQQMHLDLSVDGTESLDEAEEQAIGLGATKEEGQPAPESFRVLRDPAGHPFCLRR</sequence>
<dbReference type="InterPro" id="IPR041581">
    <property type="entry name" value="Glyoxalase_6"/>
</dbReference>
<dbReference type="SUPFAM" id="SSF54593">
    <property type="entry name" value="Glyoxalase/Bleomycin resistance protein/Dihydroxybiphenyl dioxygenase"/>
    <property type="match status" value="1"/>
</dbReference>
<proteinExistence type="predicted"/>
<reference evidence="3" key="1">
    <citation type="submission" date="2021-03" db="EMBL/GenBank/DDBJ databases">
        <title>Whole genome shotgun sequence of Actinoplanes consettensis NBRC 14913.</title>
        <authorList>
            <person name="Komaki H."/>
            <person name="Tamura T."/>
        </authorList>
    </citation>
    <scope>NUCLEOTIDE SEQUENCE</scope>
    <source>
        <strain evidence="3">NBRC 14913</strain>
    </source>
</reference>
<keyword evidence="4" id="KW-1185">Reference proteome</keyword>
<dbReference type="PANTHER" id="PTHR35908">
    <property type="entry name" value="HYPOTHETICAL FUSION PROTEIN"/>
    <property type="match status" value="1"/>
</dbReference>
<feature type="region of interest" description="Disordered" evidence="1">
    <location>
        <begin position="95"/>
        <end position="121"/>
    </location>
</feature>
<dbReference type="PANTHER" id="PTHR35908:SF1">
    <property type="entry name" value="CONSERVED PROTEIN"/>
    <property type="match status" value="1"/>
</dbReference>
<protein>
    <recommendedName>
        <fullName evidence="2">VOC domain-containing protein</fullName>
    </recommendedName>
</protein>
<evidence type="ECO:0000259" key="2">
    <source>
        <dbReference type="PROSITE" id="PS51819"/>
    </source>
</evidence>
<name>A0A919SX36_9ACTN</name>
<dbReference type="AlphaFoldDB" id="A0A919SX36"/>
<evidence type="ECO:0000313" key="3">
    <source>
        <dbReference type="EMBL" id="GIM79264.1"/>
    </source>
</evidence>
<accession>A0A919SX36</accession>
<dbReference type="RefSeq" id="WP_213000974.1">
    <property type="nucleotide sequence ID" value="NZ_BAAATW010000017.1"/>
</dbReference>
<evidence type="ECO:0000256" key="1">
    <source>
        <dbReference type="SAM" id="MobiDB-lite"/>
    </source>
</evidence>
<dbReference type="EMBL" id="BOQP01000036">
    <property type="protein sequence ID" value="GIM79264.1"/>
    <property type="molecule type" value="Genomic_DNA"/>
</dbReference>
<feature type="domain" description="VOC" evidence="2">
    <location>
        <begin position="2"/>
        <end position="121"/>
    </location>
</feature>
<organism evidence="3 4">
    <name type="scientific">Winogradskya consettensis</name>
    <dbReference type="NCBI Taxonomy" id="113560"/>
    <lineage>
        <taxon>Bacteria</taxon>
        <taxon>Bacillati</taxon>
        <taxon>Actinomycetota</taxon>
        <taxon>Actinomycetes</taxon>
        <taxon>Micromonosporales</taxon>
        <taxon>Micromonosporaceae</taxon>
        <taxon>Winogradskya</taxon>
    </lineage>
</organism>
<evidence type="ECO:0000313" key="4">
    <source>
        <dbReference type="Proteomes" id="UP000680865"/>
    </source>
</evidence>
<dbReference type="Proteomes" id="UP000680865">
    <property type="component" value="Unassembled WGS sequence"/>
</dbReference>
<dbReference type="Gene3D" id="3.10.180.10">
    <property type="entry name" value="2,3-Dihydroxybiphenyl 1,2-Dioxygenase, domain 1"/>
    <property type="match status" value="1"/>
</dbReference>